<keyword evidence="3" id="KW-1185">Reference proteome</keyword>
<accession>A0A366GZH4</accession>
<name>A0A366GZH4_9BURK</name>
<proteinExistence type="predicted"/>
<feature type="transmembrane region" description="Helical" evidence="1">
    <location>
        <begin position="7"/>
        <end position="25"/>
    </location>
</feature>
<dbReference type="AlphaFoldDB" id="A0A366GZH4"/>
<protein>
    <submittedName>
        <fullName evidence="2">Uncharacterized protein</fullName>
    </submittedName>
</protein>
<sequence length="52" mass="6239">MYTLWKIRYLIFDLYLLLMSFPALLPVSPELLLDDMGDSTPYYTKRLSYEKT</sequence>
<dbReference type="Proteomes" id="UP000253628">
    <property type="component" value="Unassembled WGS sequence"/>
</dbReference>
<comment type="caution">
    <text evidence="2">The sequence shown here is derived from an EMBL/GenBank/DDBJ whole genome shotgun (WGS) entry which is preliminary data.</text>
</comment>
<keyword evidence="1" id="KW-1133">Transmembrane helix</keyword>
<organism evidence="2 3">
    <name type="scientific">Eoetvoesiella caeni</name>
    <dbReference type="NCBI Taxonomy" id="645616"/>
    <lineage>
        <taxon>Bacteria</taxon>
        <taxon>Pseudomonadati</taxon>
        <taxon>Pseudomonadota</taxon>
        <taxon>Betaproteobacteria</taxon>
        <taxon>Burkholderiales</taxon>
        <taxon>Alcaligenaceae</taxon>
        <taxon>Eoetvoesiella</taxon>
    </lineage>
</organism>
<keyword evidence="1" id="KW-0472">Membrane</keyword>
<gene>
    <name evidence="2" type="ORF">DFR37_1236</name>
</gene>
<evidence type="ECO:0000313" key="3">
    <source>
        <dbReference type="Proteomes" id="UP000253628"/>
    </source>
</evidence>
<keyword evidence="1" id="KW-0812">Transmembrane</keyword>
<evidence type="ECO:0000313" key="2">
    <source>
        <dbReference type="EMBL" id="RBP34978.1"/>
    </source>
</evidence>
<reference evidence="2 3" key="1">
    <citation type="submission" date="2018-06" db="EMBL/GenBank/DDBJ databases">
        <title>Genomic Encyclopedia of Type Strains, Phase IV (KMG-IV): sequencing the most valuable type-strain genomes for metagenomic binning, comparative biology and taxonomic classification.</title>
        <authorList>
            <person name="Goeker M."/>
        </authorList>
    </citation>
    <scope>NUCLEOTIDE SEQUENCE [LARGE SCALE GENOMIC DNA]</scope>
    <source>
        <strain evidence="2 3">DSM 25520</strain>
    </source>
</reference>
<evidence type="ECO:0000256" key="1">
    <source>
        <dbReference type="SAM" id="Phobius"/>
    </source>
</evidence>
<dbReference type="EMBL" id="QNRQ01000023">
    <property type="protein sequence ID" value="RBP34978.1"/>
    <property type="molecule type" value="Genomic_DNA"/>
</dbReference>